<dbReference type="GO" id="GO:0051087">
    <property type="term" value="F:protein-folding chaperone binding"/>
    <property type="evidence" value="ECO:0007669"/>
    <property type="project" value="TreeGrafter"/>
</dbReference>
<evidence type="ECO:0000256" key="4">
    <source>
        <dbReference type="ARBA" id="ARBA00022833"/>
    </source>
</evidence>
<dbReference type="InterPro" id="IPR051339">
    <property type="entry name" value="DnaJ_subfamily_B"/>
</dbReference>
<dbReference type="GO" id="GO:0005829">
    <property type="term" value="C:cytosol"/>
    <property type="evidence" value="ECO:0007669"/>
    <property type="project" value="TreeGrafter"/>
</dbReference>
<dbReference type="Proteomes" id="UP000178106">
    <property type="component" value="Unassembled WGS sequence"/>
</dbReference>
<dbReference type="PANTHER" id="PTHR24078">
    <property type="entry name" value="DNAJ HOMOLOG SUBFAMILY C MEMBER"/>
    <property type="match status" value="1"/>
</dbReference>
<reference evidence="7 8" key="1">
    <citation type="journal article" date="2016" name="Nat. Commun.">
        <title>Thousands of microbial genomes shed light on interconnected biogeochemical processes in an aquifer system.</title>
        <authorList>
            <person name="Anantharaman K."/>
            <person name="Brown C.T."/>
            <person name="Hug L.A."/>
            <person name="Sharon I."/>
            <person name="Castelle C.J."/>
            <person name="Probst A.J."/>
            <person name="Thomas B.C."/>
            <person name="Singh A."/>
            <person name="Wilkins M.J."/>
            <person name="Karaoz U."/>
            <person name="Brodie E.L."/>
            <person name="Williams K.H."/>
            <person name="Hubbard S.S."/>
            <person name="Banfield J.F."/>
        </authorList>
    </citation>
    <scope>NUCLEOTIDE SEQUENCE [LARGE SCALE GENOMIC DNA]</scope>
</reference>
<gene>
    <name evidence="7" type="ORF">A2494_03640</name>
</gene>
<protein>
    <recommendedName>
        <fullName evidence="6">Chaperone DnaJ C-terminal domain-containing protein</fullName>
    </recommendedName>
</protein>
<evidence type="ECO:0000313" key="7">
    <source>
        <dbReference type="EMBL" id="OGZ16449.1"/>
    </source>
</evidence>
<dbReference type="FunFam" id="2.60.260.20:FF:000005">
    <property type="entry name" value="Chaperone protein dnaJ 1, mitochondrial"/>
    <property type="match status" value="1"/>
</dbReference>
<keyword evidence="5" id="KW-0143">Chaperone</keyword>
<keyword evidence="1" id="KW-0479">Metal-binding</keyword>
<dbReference type="Pfam" id="PF01556">
    <property type="entry name" value="DnaJ_C"/>
    <property type="match status" value="1"/>
</dbReference>
<comment type="caution">
    <text evidence="7">The sequence shown here is derived from an EMBL/GenBank/DDBJ whole genome shotgun (WGS) entry which is preliminary data.</text>
</comment>
<keyword evidence="3" id="KW-0863">Zinc-finger</keyword>
<dbReference type="InterPro" id="IPR008971">
    <property type="entry name" value="HSP40/DnaJ_pept-bd"/>
</dbReference>
<dbReference type="GO" id="GO:0008270">
    <property type="term" value="F:zinc ion binding"/>
    <property type="evidence" value="ECO:0007669"/>
    <property type="project" value="UniProtKB-KW"/>
</dbReference>
<sequence>MLRMSGKGEAVARGIPGDLYIRVHVKAHKLYHREGNNLVMDFEVKLSDALLGAKYTIKTLNEEDVEVKIPEGVKFGDILRLKERGVPGAGRGKTGDILIHVKIKTPTKLSGKAKKLIEELREEGI</sequence>
<dbReference type="Gene3D" id="2.60.260.20">
    <property type="entry name" value="Urease metallochaperone UreE, N-terminal domain"/>
    <property type="match status" value="1"/>
</dbReference>
<dbReference type="InterPro" id="IPR002939">
    <property type="entry name" value="DnaJ_C"/>
</dbReference>
<keyword evidence="4" id="KW-0862">Zinc</keyword>
<evidence type="ECO:0000313" key="8">
    <source>
        <dbReference type="Proteomes" id="UP000178106"/>
    </source>
</evidence>
<keyword evidence="2" id="KW-0677">Repeat</keyword>
<proteinExistence type="predicted"/>
<evidence type="ECO:0000256" key="3">
    <source>
        <dbReference type="ARBA" id="ARBA00022771"/>
    </source>
</evidence>
<evidence type="ECO:0000259" key="6">
    <source>
        <dbReference type="Pfam" id="PF01556"/>
    </source>
</evidence>
<dbReference type="AlphaFoldDB" id="A0A1G2DS46"/>
<feature type="domain" description="Chaperone DnaJ C-terminal" evidence="6">
    <location>
        <begin position="2"/>
        <end position="106"/>
    </location>
</feature>
<dbReference type="CDD" id="cd10747">
    <property type="entry name" value="DnaJ_C"/>
    <property type="match status" value="1"/>
</dbReference>
<evidence type="ECO:0000256" key="1">
    <source>
        <dbReference type="ARBA" id="ARBA00022723"/>
    </source>
</evidence>
<evidence type="ECO:0000256" key="5">
    <source>
        <dbReference type="ARBA" id="ARBA00023186"/>
    </source>
</evidence>
<dbReference type="SUPFAM" id="SSF49493">
    <property type="entry name" value="HSP40/DnaJ peptide-binding domain"/>
    <property type="match status" value="2"/>
</dbReference>
<name>A0A1G2DS46_9BACT</name>
<dbReference type="PANTHER" id="PTHR24078:SF553">
    <property type="entry name" value="DNAJ HOMOLOG SUBFAMILY B MEMBER 5"/>
    <property type="match status" value="1"/>
</dbReference>
<organism evidence="7 8">
    <name type="scientific">Candidatus Lloydbacteria bacterium RIFOXYC12_FULL_46_25</name>
    <dbReference type="NCBI Taxonomy" id="1798670"/>
    <lineage>
        <taxon>Bacteria</taxon>
        <taxon>Candidatus Lloydiibacteriota</taxon>
    </lineage>
</organism>
<dbReference type="GO" id="GO:0006457">
    <property type="term" value="P:protein folding"/>
    <property type="evidence" value="ECO:0007669"/>
    <property type="project" value="InterPro"/>
</dbReference>
<accession>A0A1G2DS46</accession>
<dbReference type="EMBL" id="MHLU01000174">
    <property type="protein sequence ID" value="OGZ16449.1"/>
    <property type="molecule type" value="Genomic_DNA"/>
</dbReference>
<evidence type="ECO:0000256" key="2">
    <source>
        <dbReference type="ARBA" id="ARBA00022737"/>
    </source>
</evidence>
<dbReference type="GO" id="GO:0051082">
    <property type="term" value="F:unfolded protein binding"/>
    <property type="evidence" value="ECO:0007669"/>
    <property type="project" value="InterPro"/>
</dbReference>